<sequence>MEPSDSHVVVDNTGEINALLDGLSEPGGASLAIGEPPGEPIPALLMAVEEGSSLLVDITAVREIANEIGGVKPLRLMGQARGAMLTTPPLVFQGWVEAPGRLQFRCDYPEQLWVMHRREVFRAELGPGMSVAATLGFDDGQERVELAGQLSNLSLGGCLLEVPMSAAVHLRSGQHLEALTLRFPNRQQLTTSAFVRHIQADGEQQVRLGCEFADVNAELERRLWYFVREIEREGARNGLEGNRDLSPSALFAADENTPASVPARNHGADYATPMARRLAKVAAYLDRQLLQLMEGQQVDAGLLSRHSDTLLGLLEEDREALLFASVCLVDDPLLIQHGIGVAVRLGDLAVAQGLPRDVCKALVASAMLHDLGKALLPSPLRHVLRRATALDDAQRSEMHQHVALLESRLDACRWLSPAIRSAVVSGINERLDGSGYPAGRRGEQLESLSRMAAVVDVADAMGRPRADRPARSPSEIYRHLLGQPGAFDREWVQRYIRRFGITPVGSLARFASGELGWVQRLDRHGALRQVQLTPRPVQPGSELGEVLRDAQLARLGKPEALVVARPASQVTRG</sequence>
<reference evidence="2 3" key="1">
    <citation type="submission" date="2017-08" db="EMBL/GenBank/DDBJ databases">
        <title>Halomonas alkalisoli sp. nov., isolated from saline alkaline soil.</title>
        <authorList>
            <person name="Wang D."/>
            <person name="Zhang G."/>
        </authorList>
    </citation>
    <scope>NUCLEOTIDE SEQUENCE [LARGE SCALE GENOMIC DNA]</scope>
    <source>
        <strain evidence="2 3">WRN001</strain>
    </source>
</reference>
<proteinExistence type="predicted"/>
<evidence type="ECO:0000259" key="1">
    <source>
        <dbReference type="PROSITE" id="PS51832"/>
    </source>
</evidence>
<dbReference type="Pfam" id="PF07238">
    <property type="entry name" value="PilZ"/>
    <property type="match status" value="1"/>
</dbReference>
<dbReference type="Gene3D" id="1.10.3210.10">
    <property type="entry name" value="Hypothetical protein af1432"/>
    <property type="match status" value="1"/>
</dbReference>
<dbReference type="SMART" id="SM00471">
    <property type="entry name" value="HDc"/>
    <property type="match status" value="1"/>
</dbReference>
<keyword evidence="2" id="KW-0378">Hydrolase</keyword>
<feature type="domain" description="HD-GYP" evidence="1">
    <location>
        <begin position="312"/>
        <end position="512"/>
    </location>
</feature>
<dbReference type="Proteomes" id="UP000217771">
    <property type="component" value="Unassembled WGS sequence"/>
</dbReference>
<keyword evidence="3" id="KW-1185">Reference proteome</keyword>
<organism evidence="2 3">
    <name type="scientific">Halomonas salipaludis</name>
    <dbReference type="NCBI Taxonomy" id="2032625"/>
    <lineage>
        <taxon>Bacteria</taxon>
        <taxon>Pseudomonadati</taxon>
        <taxon>Pseudomonadota</taxon>
        <taxon>Gammaproteobacteria</taxon>
        <taxon>Oceanospirillales</taxon>
        <taxon>Halomonadaceae</taxon>
        <taxon>Halomonas</taxon>
    </lineage>
</organism>
<dbReference type="PANTHER" id="PTHR43155">
    <property type="entry name" value="CYCLIC DI-GMP PHOSPHODIESTERASE PA4108-RELATED"/>
    <property type="match status" value="1"/>
</dbReference>
<dbReference type="InterPro" id="IPR037522">
    <property type="entry name" value="HD_GYP_dom"/>
</dbReference>
<dbReference type="Pfam" id="PF13487">
    <property type="entry name" value="HD_5"/>
    <property type="match status" value="1"/>
</dbReference>
<dbReference type="AlphaFoldDB" id="A0A2A2ETY2"/>
<dbReference type="OrthoDB" id="9764808at2"/>
<dbReference type="CDD" id="cd00077">
    <property type="entry name" value="HDc"/>
    <property type="match status" value="1"/>
</dbReference>
<dbReference type="PROSITE" id="PS51832">
    <property type="entry name" value="HD_GYP"/>
    <property type="match status" value="1"/>
</dbReference>
<evidence type="ECO:0000313" key="3">
    <source>
        <dbReference type="Proteomes" id="UP000217771"/>
    </source>
</evidence>
<dbReference type="EMBL" id="NSKB01000004">
    <property type="protein sequence ID" value="PAU76596.1"/>
    <property type="molecule type" value="Genomic_DNA"/>
</dbReference>
<dbReference type="Gene3D" id="2.40.10.220">
    <property type="entry name" value="predicted glycosyltransferase like domains"/>
    <property type="match status" value="1"/>
</dbReference>
<name>A0A2A2ETY2_9GAMM</name>
<accession>A0A2A2ETY2</accession>
<dbReference type="GO" id="GO:0035438">
    <property type="term" value="F:cyclic-di-GMP binding"/>
    <property type="evidence" value="ECO:0007669"/>
    <property type="project" value="InterPro"/>
</dbReference>
<dbReference type="PANTHER" id="PTHR43155:SF2">
    <property type="entry name" value="CYCLIC DI-GMP PHOSPHODIESTERASE PA4108"/>
    <property type="match status" value="1"/>
</dbReference>
<dbReference type="RefSeq" id="WP_095620988.1">
    <property type="nucleotide sequence ID" value="NZ_NSKB01000004.1"/>
</dbReference>
<comment type="caution">
    <text evidence="2">The sequence shown here is derived from an EMBL/GenBank/DDBJ whole genome shotgun (WGS) entry which is preliminary data.</text>
</comment>
<dbReference type="SUPFAM" id="SSF109604">
    <property type="entry name" value="HD-domain/PDEase-like"/>
    <property type="match status" value="1"/>
</dbReference>
<dbReference type="InterPro" id="IPR009875">
    <property type="entry name" value="PilZ_domain"/>
</dbReference>
<dbReference type="GO" id="GO:0008081">
    <property type="term" value="F:phosphoric diester hydrolase activity"/>
    <property type="evidence" value="ECO:0007669"/>
    <property type="project" value="UniProtKB-ARBA"/>
</dbReference>
<dbReference type="SUPFAM" id="SSF141371">
    <property type="entry name" value="PilZ domain-like"/>
    <property type="match status" value="1"/>
</dbReference>
<evidence type="ECO:0000313" key="2">
    <source>
        <dbReference type="EMBL" id="PAU76596.1"/>
    </source>
</evidence>
<dbReference type="InterPro" id="IPR003607">
    <property type="entry name" value="HD/PDEase_dom"/>
</dbReference>
<gene>
    <name evidence="2" type="ORF">CK498_11400</name>
</gene>
<protein>
    <submittedName>
        <fullName evidence="2">HD family phosphohydrolase</fullName>
    </submittedName>
</protein>